<dbReference type="AlphaFoldDB" id="A0A024FWS3"/>
<accession>A0A024FWS3</accession>
<gene>
    <name evidence="1" type="ORF">BN9_132270</name>
</gene>
<dbReference type="EMBL" id="CAIX01001388">
    <property type="protein sequence ID" value="CCI11628.1"/>
    <property type="molecule type" value="Genomic_DNA"/>
</dbReference>
<dbReference type="InParanoid" id="A0A024FWS3"/>
<keyword evidence="2" id="KW-1185">Reference proteome</keyword>
<evidence type="ECO:0000313" key="1">
    <source>
        <dbReference type="EMBL" id="CCI11628.1"/>
    </source>
</evidence>
<evidence type="ECO:0000313" key="2">
    <source>
        <dbReference type="Proteomes" id="UP000053237"/>
    </source>
</evidence>
<protein>
    <submittedName>
        <fullName evidence="1">Uncharacterized protein</fullName>
    </submittedName>
</protein>
<comment type="caution">
    <text evidence="1">The sequence shown here is derived from an EMBL/GenBank/DDBJ whole genome shotgun (WGS) entry which is preliminary data.</text>
</comment>
<reference evidence="1 2" key="1">
    <citation type="submission" date="2012-05" db="EMBL/GenBank/DDBJ databases">
        <title>Recombination and specialization in a pathogen metapopulation.</title>
        <authorList>
            <person name="Gardiner A."/>
            <person name="Kemen E."/>
            <person name="Schultz-Larsen T."/>
            <person name="MacLean D."/>
            <person name="Van Oosterhout C."/>
            <person name="Jones J.D.G."/>
        </authorList>
    </citation>
    <scope>NUCLEOTIDE SEQUENCE [LARGE SCALE GENOMIC DNA]</scope>
    <source>
        <strain evidence="1 2">Ac Nc2</strain>
    </source>
</reference>
<name>A0A024FWS3_9STRA</name>
<dbReference type="Proteomes" id="UP000053237">
    <property type="component" value="Unassembled WGS sequence"/>
</dbReference>
<proteinExistence type="predicted"/>
<sequence length="66" mass="8041">MHQTREPLQKRFEVQITRRVRNRDTVYPVQHFFSSKVSQQLLEPDEISKDLKVTMKEPMFLYLVTF</sequence>
<organism evidence="1 2">
    <name type="scientific">Albugo candida</name>
    <dbReference type="NCBI Taxonomy" id="65357"/>
    <lineage>
        <taxon>Eukaryota</taxon>
        <taxon>Sar</taxon>
        <taxon>Stramenopiles</taxon>
        <taxon>Oomycota</taxon>
        <taxon>Peronosporomycetes</taxon>
        <taxon>Albuginales</taxon>
        <taxon>Albuginaceae</taxon>
        <taxon>Albugo</taxon>
    </lineage>
</organism>